<dbReference type="EMBL" id="CM045772">
    <property type="protein sequence ID" value="KAI7985871.1"/>
    <property type="molecule type" value="Genomic_DNA"/>
</dbReference>
<comment type="caution">
    <text evidence="1">The sequence shown here is derived from an EMBL/GenBank/DDBJ whole genome shotgun (WGS) entry which is preliminary data.</text>
</comment>
<gene>
    <name evidence="1" type="ORF">LOK49_LG14G01998</name>
</gene>
<reference evidence="1 2" key="1">
    <citation type="journal article" date="2022" name="Plant J.">
        <title>Chromosome-level genome of Camellia lanceoleosa provides a valuable resource for understanding genome evolution and self-incompatibility.</title>
        <authorList>
            <person name="Gong W."/>
            <person name="Xiao S."/>
            <person name="Wang L."/>
            <person name="Liao Z."/>
            <person name="Chang Y."/>
            <person name="Mo W."/>
            <person name="Hu G."/>
            <person name="Li W."/>
            <person name="Zhao G."/>
            <person name="Zhu H."/>
            <person name="Hu X."/>
            <person name="Ji K."/>
            <person name="Xiang X."/>
            <person name="Song Q."/>
            <person name="Yuan D."/>
            <person name="Jin S."/>
            <person name="Zhang L."/>
        </authorList>
    </citation>
    <scope>NUCLEOTIDE SEQUENCE [LARGE SCALE GENOMIC DNA]</scope>
    <source>
        <strain evidence="1">SQ_2022a</strain>
    </source>
</reference>
<keyword evidence="2" id="KW-1185">Reference proteome</keyword>
<proteinExistence type="predicted"/>
<sequence length="90" mass="10464">MAELKRSLYALFSQYGRIFDIVDLKTAKLRGQAWVMFSEVPVASNVVRQTQNFPFYDKPMAGFQACKNKRKVFKIKKENEKGKEDPRITS</sequence>
<evidence type="ECO:0000313" key="1">
    <source>
        <dbReference type="EMBL" id="KAI7985871.1"/>
    </source>
</evidence>
<dbReference type="Proteomes" id="UP001060215">
    <property type="component" value="Chromosome 15"/>
</dbReference>
<accession>A0ACC0FAY8</accession>
<name>A0ACC0FAY8_9ERIC</name>
<evidence type="ECO:0000313" key="2">
    <source>
        <dbReference type="Proteomes" id="UP001060215"/>
    </source>
</evidence>
<organism evidence="1 2">
    <name type="scientific">Camellia lanceoleosa</name>
    <dbReference type="NCBI Taxonomy" id="1840588"/>
    <lineage>
        <taxon>Eukaryota</taxon>
        <taxon>Viridiplantae</taxon>
        <taxon>Streptophyta</taxon>
        <taxon>Embryophyta</taxon>
        <taxon>Tracheophyta</taxon>
        <taxon>Spermatophyta</taxon>
        <taxon>Magnoliopsida</taxon>
        <taxon>eudicotyledons</taxon>
        <taxon>Gunneridae</taxon>
        <taxon>Pentapetalae</taxon>
        <taxon>asterids</taxon>
        <taxon>Ericales</taxon>
        <taxon>Theaceae</taxon>
        <taxon>Camellia</taxon>
    </lineage>
</organism>
<protein>
    <submittedName>
        <fullName evidence="1">U2 small nuclear ribonucleoprotein B'' 2</fullName>
    </submittedName>
</protein>
<keyword evidence="1" id="KW-0687">Ribonucleoprotein</keyword>